<name>A0A9P6VVG4_RHOMI</name>
<proteinExistence type="inferred from homology"/>
<protein>
    <submittedName>
        <fullName evidence="7">DNA-directed RNA polymerase I subunit rpa49</fullName>
    </submittedName>
</protein>
<dbReference type="Pfam" id="PF06870">
    <property type="entry name" value="RNA_pol_I_A49"/>
    <property type="match status" value="1"/>
</dbReference>
<evidence type="ECO:0000256" key="6">
    <source>
        <dbReference type="SAM" id="MobiDB-lite"/>
    </source>
</evidence>
<dbReference type="AlphaFoldDB" id="A0A9P6VVG4"/>
<dbReference type="OrthoDB" id="532500at2759"/>
<keyword evidence="8" id="KW-1185">Reference proteome</keyword>
<comment type="subcellular location">
    <subcellularLocation>
        <location evidence="1">Nucleus</location>
        <location evidence="1">Nucleolus</location>
    </subcellularLocation>
</comment>
<dbReference type="GO" id="GO:0000428">
    <property type="term" value="C:DNA-directed RNA polymerase complex"/>
    <property type="evidence" value="ECO:0007669"/>
    <property type="project" value="UniProtKB-KW"/>
</dbReference>
<organism evidence="7 8">
    <name type="scientific">Rhodotorula mucilaginosa</name>
    <name type="common">Yeast</name>
    <name type="synonym">Rhodotorula rubra</name>
    <dbReference type="NCBI Taxonomy" id="5537"/>
    <lineage>
        <taxon>Eukaryota</taxon>
        <taxon>Fungi</taxon>
        <taxon>Dikarya</taxon>
        <taxon>Basidiomycota</taxon>
        <taxon>Pucciniomycotina</taxon>
        <taxon>Microbotryomycetes</taxon>
        <taxon>Sporidiobolales</taxon>
        <taxon>Sporidiobolaceae</taxon>
        <taxon>Rhodotorula</taxon>
    </lineage>
</organism>
<dbReference type="GO" id="GO:0005730">
    <property type="term" value="C:nucleolus"/>
    <property type="evidence" value="ECO:0007669"/>
    <property type="project" value="UniProtKB-SubCell"/>
</dbReference>
<evidence type="ECO:0000313" key="8">
    <source>
        <dbReference type="Proteomes" id="UP000777482"/>
    </source>
</evidence>
<feature type="compositionally biased region" description="Basic residues" evidence="6">
    <location>
        <begin position="1"/>
        <end position="11"/>
    </location>
</feature>
<evidence type="ECO:0000313" key="7">
    <source>
        <dbReference type="EMBL" id="KAG0654974.1"/>
    </source>
</evidence>
<dbReference type="InterPro" id="IPR009668">
    <property type="entry name" value="RNA_pol-assoc_fac_A49-like"/>
</dbReference>
<dbReference type="GO" id="GO:0003677">
    <property type="term" value="F:DNA binding"/>
    <property type="evidence" value="ECO:0007669"/>
    <property type="project" value="InterPro"/>
</dbReference>
<accession>A0A9P6VVG4</accession>
<comment type="caution">
    <text evidence="7">The sequence shown here is derived from an EMBL/GenBank/DDBJ whole genome shotgun (WGS) entry which is preliminary data.</text>
</comment>
<feature type="region of interest" description="Disordered" evidence="6">
    <location>
        <begin position="1"/>
        <end position="25"/>
    </location>
</feature>
<keyword evidence="5" id="KW-0539">Nucleus</keyword>
<dbReference type="PANTHER" id="PTHR14440">
    <property type="entry name" value="DNA-DIRECTED RNA POLYMERASE I SUBUNIT RPA49"/>
    <property type="match status" value="1"/>
</dbReference>
<evidence type="ECO:0000256" key="4">
    <source>
        <dbReference type="ARBA" id="ARBA00023163"/>
    </source>
</evidence>
<keyword evidence="4" id="KW-0804">Transcription</keyword>
<dbReference type="GO" id="GO:0006351">
    <property type="term" value="P:DNA-templated transcription"/>
    <property type="evidence" value="ECO:0007669"/>
    <property type="project" value="InterPro"/>
</dbReference>
<dbReference type="Proteomes" id="UP000777482">
    <property type="component" value="Unassembled WGS sequence"/>
</dbReference>
<evidence type="ECO:0000256" key="2">
    <source>
        <dbReference type="ARBA" id="ARBA00009430"/>
    </source>
</evidence>
<dbReference type="EMBL" id="PUHQ01000133">
    <property type="protein sequence ID" value="KAG0654974.1"/>
    <property type="molecule type" value="Genomic_DNA"/>
</dbReference>
<evidence type="ECO:0000256" key="5">
    <source>
        <dbReference type="ARBA" id="ARBA00023242"/>
    </source>
</evidence>
<comment type="similarity">
    <text evidence="2">Belongs to the eukaryotic RPA49/POLR1E RNA polymerase subunit family.</text>
</comment>
<gene>
    <name evidence="7" type="primary">RPA49</name>
    <name evidence="7" type="ORF">C6P46_001313</name>
</gene>
<reference evidence="7 8" key="1">
    <citation type="submission" date="2020-11" db="EMBL/GenBank/DDBJ databases">
        <title>Kefir isolates.</title>
        <authorList>
            <person name="Marcisauskas S."/>
            <person name="Kim Y."/>
            <person name="Blasche S."/>
        </authorList>
    </citation>
    <scope>NUCLEOTIDE SEQUENCE [LARGE SCALE GENOMIC DNA]</scope>
    <source>
        <strain evidence="7 8">KR</strain>
    </source>
</reference>
<sequence>MADSKSRKRQKGLQGQAIDLAVHQPQQGELQPALALYTSARPPAKTPYSLYTRGGDAPSASTSSVLAAETDAIEYNSRNQLGLDRDGEEAGHAVQYMIGVRNPRTNTLTLHAAPLHTLTPTIKAFKRLAGDSSASETALIMQQRAALGSTFGTKKAIKQLRAQERNKLNETSFGVGGHVAGLQTHLTRSIEAASSNLPTLADVEQTANESRPIPPFDIKADKPSKVYDFDAVVSRAELNAIDLAPFIAAADFKERRQLLAYRRSDFVAAKMKQILPARASAEGQVPNPSQNDRVRLKLVIYLSYLLQFRQAARAGQLIDRSKLVEKLGNPPAVILDSLLERYAEPVKGTDARKVTSVMELKLLAYLLVIVLRVDGWSTDVTTMADDLGMGSRKVQELFRSLGCVLVAPSAEDREKLVATGRAATAAEAAKSKKAKLKVPLEFPKERKMKAKR</sequence>
<evidence type="ECO:0000256" key="3">
    <source>
        <dbReference type="ARBA" id="ARBA00022478"/>
    </source>
</evidence>
<keyword evidence="3 7" id="KW-0240">DNA-directed RNA polymerase</keyword>
<evidence type="ECO:0000256" key="1">
    <source>
        <dbReference type="ARBA" id="ARBA00004604"/>
    </source>
</evidence>